<evidence type="ECO:0000313" key="2">
    <source>
        <dbReference type="EMBL" id="PTE06887.1"/>
    </source>
</evidence>
<keyword evidence="3" id="KW-1185">Reference proteome</keyword>
<dbReference type="Gene3D" id="3.40.50.720">
    <property type="entry name" value="NAD(P)-binding Rossmann-like Domain"/>
    <property type="match status" value="1"/>
</dbReference>
<name>A0A2T4IML1_9HYPH</name>
<reference evidence="2 3" key="1">
    <citation type="submission" date="2018-03" db="EMBL/GenBank/DDBJ databases">
        <title>Genome sequence of the symbiotic type strain Mesorhizobium helmanticense CSLC115NT isolated from Lotus corniculatus nodules.</title>
        <authorList>
            <person name="Sannazzaro A.I."/>
            <person name="Torres Tejerizo G.A."/>
            <person name="Dip D."/>
            <person name="Caballero M."/>
            <person name="Pistorio M."/>
            <person name="Estrella M.J."/>
        </authorList>
    </citation>
    <scope>NUCLEOTIDE SEQUENCE [LARGE SCALE GENOMIC DNA]</scope>
    <source>
        <strain evidence="2 3">CSLC115N</strain>
    </source>
</reference>
<dbReference type="PANTHER" id="PTHR43975">
    <property type="entry name" value="ZGC:101858"/>
    <property type="match status" value="1"/>
</dbReference>
<dbReference type="OrthoDB" id="9810734at2"/>
<dbReference type="EMBL" id="PZJX01000057">
    <property type="protein sequence ID" value="PTE06887.1"/>
    <property type="molecule type" value="Genomic_DNA"/>
</dbReference>
<comment type="caution">
    <text evidence="2">The sequence shown here is derived from an EMBL/GenBank/DDBJ whole genome shotgun (WGS) entry which is preliminary data.</text>
</comment>
<dbReference type="PRINTS" id="PR00080">
    <property type="entry name" value="SDRFAMILY"/>
</dbReference>
<dbReference type="InterPro" id="IPR036291">
    <property type="entry name" value="NAD(P)-bd_dom_sf"/>
</dbReference>
<dbReference type="Proteomes" id="UP000240259">
    <property type="component" value="Unassembled WGS sequence"/>
</dbReference>
<dbReference type="SUPFAM" id="SSF51735">
    <property type="entry name" value="NAD(P)-binding Rossmann-fold domains"/>
    <property type="match status" value="1"/>
</dbReference>
<gene>
    <name evidence="2" type="ORF">C9427_29350</name>
</gene>
<proteinExistence type="inferred from homology"/>
<protein>
    <submittedName>
        <fullName evidence="2">Short-chain dehydrogenase</fullName>
    </submittedName>
</protein>
<sequence>MLDPTGRVVMLSGASRGIGLAIARRLHAQGYSLSLGVRNPEAVAAFAAFDPKRTLVQRFDAERGETAAQWVDATVARFGRIDALINNAGILRPLDLRSGDESVLDEMWAVNVKAPFRLIRLALPHLEKGGHGRIINVASTDGKRYRDTVSVAYAMTKHAVMALTHAAKFAGWEKGVRVTALCPGAVDTDLVASVPGVTPSANRIAPETIAETVAFLLRLPNTASVAELVLNTRLESWI</sequence>
<dbReference type="AlphaFoldDB" id="A0A2T4IML1"/>
<comment type="similarity">
    <text evidence="1">Belongs to the short-chain dehydrogenases/reductases (SDR) family.</text>
</comment>
<dbReference type="InterPro" id="IPR002347">
    <property type="entry name" value="SDR_fam"/>
</dbReference>
<evidence type="ECO:0000313" key="3">
    <source>
        <dbReference type="Proteomes" id="UP000240259"/>
    </source>
</evidence>
<evidence type="ECO:0000256" key="1">
    <source>
        <dbReference type="RuleBase" id="RU000363"/>
    </source>
</evidence>
<organism evidence="2 3">
    <name type="scientific">Mesorhizobium helmanticense</name>
    <dbReference type="NCBI Taxonomy" id="1776423"/>
    <lineage>
        <taxon>Bacteria</taxon>
        <taxon>Pseudomonadati</taxon>
        <taxon>Pseudomonadota</taxon>
        <taxon>Alphaproteobacteria</taxon>
        <taxon>Hyphomicrobiales</taxon>
        <taxon>Phyllobacteriaceae</taxon>
        <taxon>Mesorhizobium</taxon>
    </lineage>
</organism>
<dbReference type="Pfam" id="PF00106">
    <property type="entry name" value="adh_short"/>
    <property type="match status" value="1"/>
</dbReference>
<dbReference type="PANTHER" id="PTHR43975:SF2">
    <property type="entry name" value="EG:BACR7A4.14 PROTEIN-RELATED"/>
    <property type="match status" value="1"/>
</dbReference>
<accession>A0A2T4IML1</accession>
<dbReference type="PRINTS" id="PR00081">
    <property type="entry name" value="GDHRDH"/>
</dbReference>